<keyword evidence="9" id="KW-1185">Reference proteome</keyword>
<organism evidence="8 9">
    <name type="scientific">Edaphochlamys debaryana</name>
    <dbReference type="NCBI Taxonomy" id="47281"/>
    <lineage>
        <taxon>Eukaryota</taxon>
        <taxon>Viridiplantae</taxon>
        <taxon>Chlorophyta</taxon>
        <taxon>core chlorophytes</taxon>
        <taxon>Chlorophyceae</taxon>
        <taxon>CS clade</taxon>
        <taxon>Chlamydomonadales</taxon>
        <taxon>Chlamydomonadales incertae sedis</taxon>
        <taxon>Edaphochlamys</taxon>
    </lineage>
</organism>
<evidence type="ECO:0000256" key="6">
    <source>
        <dbReference type="SAM" id="MobiDB-lite"/>
    </source>
</evidence>
<feature type="transmembrane region" description="Helical" evidence="7">
    <location>
        <begin position="220"/>
        <end position="239"/>
    </location>
</feature>
<dbReference type="GO" id="GO:0055085">
    <property type="term" value="P:transmembrane transport"/>
    <property type="evidence" value="ECO:0007669"/>
    <property type="project" value="TreeGrafter"/>
</dbReference>
<gene>
    <name evidence="8" type="ORF">HYH03_005953</name>
</gene>
<comment type="caution">
    <text evidence="8">The sequence shown here is derived from an EMBL/GenBank/DDBJ whole genome shotgun (WGS) entry which is preliminary data.</text>
</comment>
<feature type="transmembrane region" description="Helical" evidence="7">
    <location>
        <begin position="155"/>
        <end position="174"/>
    </location>
</feature>
<protein>
    <submittedName>
        <fullName evidence="8">Uncharacterized protein</fullName>
    </submittedName>
</protein>
<evidence type="ECO:0000256" key="7">
    <source>
        <dbReference type="SAM" id="Phobius"/>
    </source>
</evidence>
<dbReference type="GO" id="GO:0016020">
    <property type="term" value="C:membrane"/>
    <property type="evidence" value="ECO:0007669"/>
    <property type="project" value="UniProtKB-SubCell"/>
</dbReference>
<feature type="transmembrane region" description="Helical" evidence="7">
    <location>
        <begin position="43"/>
        <end position="63"/>
    </location>
</feature>
<dbReference type="PANTHER" id="PTHR21716">
    <property type="entry name" value="TRANSMEMBRANE PROTEIN"/>
    <property type="match status" value="1"/>
</dbReference>
<comment type="similarity">
    <text evidence="2">Belongs to the autoinducer-2 exporter (AI-2E) (TC 2.A.86) family.</text>
</comment>
<dbReference type="AlphaFoldDB" id="A0A836C0N6"/>
<keyword evidence="4 7" id="KW-1133">Transmembrane helix</keyword>
<proteinExistence type="inferred from homology"/>
<dbReference type="InterPro" id="IPR002549">
    <property type="entry name" value="AI-2E-like"/>
</dbReference>
<feature type="transmembrane region" description="Helical" evidence="7">
    <location>
        <begin position="245"/>
        <end position="269"/>
    </location>
</feature>
<sequence length="403" mass="42796">MVLGTFIVSFIGNSFVENAREAPFLQSMVPNEHSRRQLLVGTYFLMILGLFTLLGVLTIPDIAREGADFVQRLQSDNIWVILVEKMRRGVGDQVMNSLEKAVYLATSNDIAAAAVSDSQVWGNERSTQLGLAVSSMLKGYTNTAAKYTGLFLKSVAKFSLQALVSLILGFLIVWDMPAISRGVSSLRTSRLAPVFNEVAPVLTVFGALFGKALQVQAQIAVVNTALTALGMWLLAIPGIGLLSLFVFLCSFIPIMGCIISTVPIGFVALTEYGFAKLAMCIVMVAMVHFVEAYALNPAIYSAHLKLHPLMVLSVLLVAEHNLGVWGLLLAVPSTVFVIDYVIRYPKHSIREVGERELSVIKQAKAPTAAAAAAAAAGGAGGPSASQDEGPGGATGLTPALQGG</sequence>
<dbReference type="PANTHER" id="PTHR21716:SF62">
    <property type="entry name" value="TRANSPORT PROTEIN YDBI-RELATED"/>
    <property type="match status" value="1"/>
</dbReference>
<evidence type="ECO:0000313" key="9">
    <source>
        <dbReference type="Proteomes" id="UP000612055"/>
    </source>
</evidence>
<evidence type="ECO:0000313" key="8">
    <source>
        <dbReference type="EMBL" id="KAG2496031.1"/>
    </source>
</evidence>
<feature type="transmembrane region" description="Helical" evidence="7">
    <location>
        <begin position="194"/>
        <end position="213"/>
    </location>
</feature>
<keyword evidence="5 7" id="KW-0472">Membrane</keyword>
<feature type="transmembrane region" description="Helical" evidence="7">
    <location>
        <begin position="322"/>
        <end position="342"/>
    </location>
</feature>
<evidence type="ECO:0000256" key="5">
    <source>
        <dbReference type="ARBA" id="ARBA00023136"/>
    </source>
</evidence>
<feature type="transmembrane region" description="Helical" evidence="7">
    <location>
        <begin position="281"/>
        <end position="302"/>
    </location>
</feature>
<accession>A0A836C0N6</accession>
<reference evidence="8" key="1">
    <citation type="journal article" date="2020" name="bioRxiv">
        <title>Comparative genomics of Chlamydomonas.</title>
        <authorList>
            <person name="Craig R.J."/>
            <person name="Hasan A.R."/>
            <person name="Ness R.W."/>
            <person name="Keightley P.D."/>
        </authorList>
    </citation>
    <scope>NUCLEOTIDE SEQUENCE</scope>
    <source>
        <strain evidence="8">CCAP 11/70</strain>
    </source>
</reference>
<evidence type="ECO:0000256" key="3">
    <source>
        <dbReference type="ARBA" id="ARBA00022692"/>
    </source>
</evidence>
<dbReference type="Pfam" id="PF01594">
    <property type="entry name" value="AI-2E_transport"/>
    <property type="match status" value="1"/>
</dbReference>
<dbReference type="Proteomes" id="UP000612055">
    <property type="component" value="Unassembled WGS sequence"/>
</dbReference>
<dbReference type="EMBL" id="JAEHOE010000021">
    <property type="protein sequence ID" value="KAG2496031.1"/>
    <property type="molecule type" value="Genomic_DNA"/>
</dbReference>
<name>A0A836C0N6_9CHLO</name>
<evidence type="ECO:0000256" key="4">
    <source>
        <dbReference type="ARBA" id="ARBA00022989"/>
    </source>
</evidence>
<feature type="region of interest" description="Disordered" evidence="6">
    <location>
        <begin position="377"/>
        <end position="403"/>
    </location>
</feature>
<dbReference type="OrthoDB" id="531865at2759"/>
<comment type="subcellular location">
    <subcellularLocation>
        <location evidence="1">Membrane</location>
        <topology evidence="1">Multi-pass membrane protein</topology>
    </subcellularLocation>
</comment>
<evidence type="ECO:0000256" key="2">
    <source>
        <dbReference type="ARBA" id="ARBA00009773"/>
    </source>
</evidence>
<evidence type="ECO:0000256" key="1">
    <source>
        <dbReference type="ARBA" id="ARBA00004141"/>
    </source>
</evidence>
<keyword evidence="3 7" id="KW-0812">Transmembrane</keyword>